<evidence type="ECO:0000256" key="11">
    <source>
        <dbReference type="ARBA" id="ARBA00023277"/>
    </source>
</evidence>
<protein>
    <recommendedName>
        <fullName evidence="15">lytic cellulose monooxygenase (C4-dehydrogenating)</fullName>
        <ecNumber evidence="15">1.14.99.56</ecNumber>
    </recommendedName>
</protein>
<keyword evidence="4" id="KW-0479">Metal-binding</keyword>
<evidence type="ECO:0000256" key="6">
    <source>
        <dbReference type="ARBA" id="ARBA00023001"/>
    </source>
</evidence>
<gene>
    <name evidence="19" type="ORF">QBC38DRAFT_328596</name>
</gene>
<evidence type="ECO:0000256" key="1">
    <source>
        <dbReference type="ARBA" id="ARBA00001973"/>
    </source>
</evidence>
<evidence type="ECO:0000256" key="17">
    <source>
        <dbReference type="SAM" id="SignalP"/>
    </source>
</evidence>
<evidence type="ECO:0000313" key="19">
    <source>
        <dbReference type="EMBL" id="KAK4223764.1"/>
    </source>
</evidence>
<dbReference type="Pfam" id="PF03443">
    <property type="entry name" value="AA9"/>
    <property type="match status" value="1"/>
</dbReference>
<dbReference type="GO" id="GO:0005576">
    <property type="term" value="C:extracellular region"/>
    <property type="evidence" value="ECO:0007669"/>
    <property type="project" value="UniProtKB-SubCell"/>
</dbReference>
<comment type="cofactor">
    <cofactor evidence="1">
        <name>Cu(2+)</name>
        <dbReference type="ChEBI" id="CHEBI:29036"/>
    </cofactor>
</comment>
<dbReference type="AlphaFoldDB" id="A0AAN7BI01"/>
<dbReference type="InterPro" id="IPR005103">
    <property type="entry name" value="AA9_LPMO"/>
</dbReference>
<accession>A0AAN7BI01</accession>
<evidence type="ECO:0000256" key="5">
    <source>
        <dbReference type="ARBA" id="ARBA00022729"/>
    </source>
</evidence>
<feature type="domain" description="Auxiliary Activity family 9 catalytic" evidence="18">
    <location>
        <begin position="19"/>
        <end position="226"/>
    </location>
</feature>
<evidence type="ECO:0000256" key="3">
    <source>
        <dbReference type="ARBA" id="ARBA00022525"/>
    </source>
</evidence>
<keyword evidence="10" id="KW-1015">Disulfide bond</keyword>
<evidence type="ECO:0000256" key="8">
    <source>
        <dbReference type="ARBA" id="ARBA00023008"/>
    </source>
</evidence>
<evidence type="ECO:0000256" key="9">
    <source>
        <dbReference type="ARBA" id="ARBA00023033"/>
    </source>
</evidence>
<dbReference type="InterPro" id="IPR049892">
    <property type="entry name" value="AA9"/>
</dbReference>
<feature type="non-terminal residue" evidence="19">
    <location>
        <position position="364"/>
    </location>
</feature>
<evidence type="ECO:0000259" key="18">
    <source>
        <dbReference type="Pfam" id="PF03443"/>
    </source>
</evidence>
<comment type="similarity">
    <text evidence="13">Belongs to the polysaccharide monooxygenase AA9 family.</text>
</comment>
<keyword evidence="12" id="KW-0624">Polysaccharide degradation</keyword>
<keyword evidence="19" id="KW-0378">Hydrolase</keyword>
<dbReference type="GO" id="GO:0016787">
    <property type="term" value="F:hydrolase activity"/>
    <property type="evidence" value="ECO:0007669"/>
    <property type="project" value="UniProtKB-KW"/>
</dbReference>
<evidence type="ECO:0000256" key="2">
    <source>
        <dbReference type="ARBA" id="ARBA00004613"/>
    </source>
</evidence>
<evidence type="ECO:0000256" key="14">
    <source>
        <dbReference type="ARBA" id="ARBA00045077"/>
    </source>
</evidence>
<dbReference type="GO" id="GO:0030245">
    <property type="term" value="P:cellulose catabolic process"/>
    <property type="evidence" value="ECO:0007669"/>
    <property type="project" value="UniProtKB-KW"/>
</dbReference>
<evidence type="ECO:0000256" key="7">
    <source>
        <dbReference type="ARBA" id="ARBA00023002"/>
    </source>
</evidence>
<dbReference type="Gene3D" id="2.70.50.70">
    <property type="match status" value="1"/>
</dbReference>
<keyword evidence="3" id="KW-0964">Secreted</keyword>
<comment type="caution">
    <text evidence="19">The sequence shown here is derived from an EMBL/GenBank/DDBJ whole genome shotgun (WGS) entry which is preliminary data.</text>
</comment>
<evidence type="ECO:0000256" key="10">
    <source>
        <dbReference type="ARBA" id="ARBA00023157"/>
    </source>
</evidence>
<comment type="catalytic activity">
    <reaction evidence="14">
        <text>[(1-&gt;4)-beta-D-glucosyl]n+m + reduced acceptor + O2 = 4-dehydro-beta-D-glucosyl-[(1-&gt;4)-beta-D-glucosyl]n-1 + [(1-&gt;4)-beta-D-glucosyl]m + acceptor + H2O.</text>
        <dbReference type="EC" id="1.14.99.56"/>
    </reaction>
</comment>
<feature type="chain" id="PRO_5042941657" description="lytic cellulose monooxygenase (C4-dehydrogenating)" evidence="17">
    <location>
        <begin position="19"/>
        <end position="364"/>
    </location>
</feature>
<reference evidence="19" key="1">
    <citation type="journal article" date="2023" name="Mol. Phylogenet. Evol.">
        <title>Genome-scale phylogeny and comparative genomics of the fungal order Sordariales.</title>
        <authorList>
            <person name="Hensen N."/>
            <person name="Bonometti L."/>
            <person name="Westerberg I."/>
            <person name="Brannstrom I.O."/>
            <person name="Guillou S."/>
            <person name="Cros-Aarteil S."/>
            <person name="Calhoun S."/>
            <person name="Haridas S."/>
            <person name="Kuo A."/>
            <person name="Mondo S."/>
            <person name="Pangilinan J."/>
            <person name="Riley R."/>
            <person name="LaButti K."/>
            <person name="Andreopoulos B."/>
            <person name="Lipzen A."/>
            <person name="Chen C."/>
            <person name="Yan M."/>
            <person name="Daum C."/>
            <person name="Ng V."/>
            <person name="Clum A."/>
            <person name="Steindorff A."/>
            <person name="Ohm R.A."/>
            <person name="Martin F."/>
            <person name="Silar P."/>
            <person name="Natvig D.O."/>
            <person name="Lalanne C."/>
            <person name="Gautier V."/>
            <person name="Ament-Velasquez S.L."/>
            <person name="Kruys A."/>
            <person name="Hutchinson M.I."/>
            <person name="Powell A.J."/>
            <person name="Barry K."/>
            <person name="Miller A.N."/>
            <person name="Grigoriev I.V."/>
            <person name="Debuchy R."/>
            <person name="Gladieux P."/>
            <person name="Hiltunen Thoren M."/>
            <person name="Johannesson H."/>
        </authorList>
    </citation>
    <scope>NUCLEOTIDE SEQUENCE</scope>
    <source>
        <strain evidence="19">CBS 990.96</strain>
    </source>
</reference>
<keyword evidence="20" id="KW-1185">Reference proteome</keyword>
<feature type="region of interest" description="Disordered" evidence="16">
    <location>
        <begin position="331"/>
        <end position="364"/>
    </location>
</feature>
<evidence type="ECO:0000256" key="13">
    <source>
        <dbReference type="ARBA" id="ARBA00044502"/>
    </source>
</evidence>
<reference evidence="19" key="2">
    <citation type="submission" date="2023-05" db="EMBL/GenBank/DDBJ databases">
        <authorList>
            <consortium name="Lawrence Berkeley National Laboratory"/>
            <person name="Steindorff A."/>
            <person name="Hensen N."/>
            <person name="Bonometti L."/>
            <person name="Westerberg I."/>
            <person name="Brannstrom I.O."/>
            <person name="Guillou S."/>
            <person name="Cros-Aarteil S."/>
            <person name="Calhoun S."/>
            <person name="Haridas S."/>
            <person name="Kuo A."/>
            <person name="Mondo S."/>
            <person name="Pangilinan J."/>
            <person name="Riley R."/>
            <person name="Labutti K."/>
            <person name="Andreopoulos B."/>
            <person name="Lipzen A."/>
            <person name="Chen C."/>
            <person name="Yanf M."/>
            <person name="Daum C."/>
            <person name="Ng V."/>
            <person name="Clum A."/>
            <person name="Ohm R."/>
            <person name="Martin F."/>
            <person name="Silar P."/>
            <person name="Natvig D."/>
            <person name="Lalanne C."/>
            <person name="Gautier V."/>
            <person name="Ament-Velasquez S.L."/>
            <person name="Kruys A."/>
            <person name="Hutchinson M.I."/>
            <person name="Powell A.J."/>
            <person name="Barry K."/>
            <person name="Miller A.N."/>
            <person name="Grigoriev I.V."/>
            <person name="Debuchy R."/>
            <person name="Gladieux P."/>
            <person name="Thoren M.H."/>
            <person name="Johannesson H."/>
        </authorList>
    </citation>
    <scope>NUCLEOTIDE SEQUENCE</scope>
    <source>
        <strain evidence="19">CBS 990.96</strain>
    </source>
</reference>
<evidence type="ECO:0000256" key="12">
    <source>
        <dbReference type="ARBA" id="ARBA00023326"/>
    </source>
</evidence>
<dbReference type="EMBL" id="MU865415">
    <property type="protein sequence ID" value="KAK4223764.1"/>
    <property type="molecule type" value="Genomic_DNA"/>
</dbReference>
<dbReference type="PANTHER" id="PTHR33353">
    <property type="entry name" value="PUTATIVE (AFU_ORTHOLOGUE AFUA_1G12560)-RELATED"/>
    <property type="match status" value="1"/>
</dbReference>
<evidence type="ECO:0000313" key="20">
    <source>
        <dbReference type="Proteomes" id="UP001301958"/>
    </source>
</evidence>
<evidence type="ECO:0000256" key="16">
    <source>
        <dbReference type="SAM" id="MobiDB-lite"/>
    </source>
</evidence>
<keyword evidence="8" id="KW-0186">Copper</keyword>
<dbReference type="CDD" id="cd21175">
    <property type="entry name" value="LPMO_AA9"/>
    <property type="match status" value="1"/>
</dbReference>
<keyword evidence="7" id="KW-0560">Oxidoreductase</keyword>
<dbReference type="PANTHER" id="PTHR33353:SF32">
    <property type="entry name" value="ENDO-BETA-1,4-GLUCANASE D"/>
    <property type="match status" value="1"/>
</dbReference>
<dbReference type="GO" id="GO:0004497">
    <property type="term" value="F:monooxygenase activity"/>
    <property type="evidence" value="ECO:0007669"/>
    <property type="project" value="UniProtKB-KW"/>
</dbReference>
<keyword evidence="5 17" id="KW-0732">Signal</keyword>
<sequence>MHIPILLSLTLAASLTTAHTVLTTLWIDGKNQGDGTCIRMGLNPDRTTFPISSLDAQDMACGLNGNTPVTYTCPASTGSKITFAFRSWADDPSRGPIDKSHVGAISIYLKKLSSPSASAPGGGWFKIFNSGYSLSKKKWSATTLNDNHGLLTVSIPSGIPSGSYLVRTEIIALQNYPDPQVFVNCAQLYITSSSSTSIPNSKTVSIPGHLHYSDPGLTYDIYENTPSSSKPYPIPGPKVYFPSSSSSSSSTSSSSSATGLVPSSCILKNANWCAKELPDYSTENECWKASDDCWAQVLKCYDSAPPSGYKGCKLWSERKCDVVQKGCKDGEWNGPKNKGKKVAEEKEISEPIPGGNLPGVDVGE</sequence>
<keyword evidence="6" id="KW-0136">Cellulose degradation</keyword>
<keyword evidence="9" id="KW-0503">Monooxygenase</keyword>
<proteinExistence type="inferred from homology"/>
<evidence type="ECO:0000256" key="15">
    <source>
        <dbReference type="ARBA" id="ARBA00047174"/>
    </source>
</evidence>
<evidence type="ECO:0000256" key="4">
    <source>
        <dbReference type="ARBA" id="ARBA00022723"/>
    </source>
</evidence>
<keyword evidence="11" id="KW-0119">Carbohydrate metabolism</keyword>
<organism evidence="19 20">
    <name type="scientific">Podospora fimiseda</name>
    <dbReference type="NCBI Taxonomy" id="252190"/>
    <lineage>
        <taxon>Eukaryota</taxon>
        <taxon>Fungi</taxon>
        <taxon>Dikarya</taxon>
        <taxon>Ascomycota</taxon>
        <taxon>Pezizomycotina</taxon>
        <taxon>Sordariomycetes</taxon>
        <taxon>Sordariomycetidae</taxon>
        <taxon>Sordariales</taxon>
        <taxon>Podosporaceae</taxon>
        <taxon>Podospora</taxon>
    </lineage>
</organism>
<feature type="signal peptide" evidence="17">
    <location>
        <begin position="1"/>
        <end position="18"/>
    </location>
</feature>
<dbReference type="EC" id="1.14.99.56" evidence="15"/>
<dbReference type="Proteomes" id="UP001301958">
    <property type="component" value="Unassembled WGS sequence"/>
</dbReference>
<comment type="subcellular location">
    <subcellularLocation>
        <location evidence="2">Secreted</location>
    </subcellularLocation>
</comment>
<name>A0AAN7BI01_9PEZI</name>
<dbReference type="GO" id="GO:0046872">
    <property type="term" value="F:metal ion binding"/>
    <property type="evidence" value="ECO:0007669"/>
    <property type="project" value="UniProtKB-KW"/>
</dbReference>